<proteinExistence type="predicted"/>
<protein>
    <recommendedName>
        <fullName evidence="3">Ubiquitin-like protease family profile domain-containing protein</fullName>
    </recommendedName>
</protein>
<keyword evidence="2" id="KW-1185">Reference proteome</keyword>
<gene>
    <name evidence="1" type="ORF">Tco_0924585</name>
</gene>
<evidence type="ECO:0000313" key="1">
    <source>
        <dbReference type="EMBL" id="GJT34166.1"/>
    </source>
</evidence>
<reference evidence="1" key="2">
    <citation type="submission" date="2022-01" db="EMBL/GenBank/DDBJ databases">
        <authorList>
            <person name="Yamashiro T."/>
            <person name="Shiraishi A."/>
            <person name="Satake H."/>
            <person name="Nakayama K."/>
        </authorList>
    </citation>
    <scope>NUCLEOTIDE SEQUENCE</scope>
</reference>
<dbReference type="EMBL" id="BQNB010014940">
    <property type="protein sequence ID" value="GJT34166.1"/>
    <property type="molecule type" value="Genomic_DNA"/>
</dbReference>
<evidence type="ECO:0000313" key="2">
    <source>
        <dbReference type="Proteomes" id="UP001151760"/>
    </source>
</evidence>
<evidence type="ECO:0008006" key="3">
    <source>
        <dbReference type="Google" id="ProtNLM"/>
    </source>
</evidence>
<sequence length="114" mass="12672">MSVSAEHRILTLGCRTTNNSIDCGVFVMRHMETYRGEGDRGDRCCLKEEGTGQQGQINELRYKGRGSGEWARSGGVLFCSPIGCTHQLQETEVHRQRCREDLHAASISIAFSPV</sequence>
<reference evidence="1" key="1">
    <citation type="journal article" date="2022" name="Int. J. Mol. Sci.">
        <title>Draft Genome of Tanacetum Coccineum: Genomic Comparison of Closely Related Tanacetum-Family Plants.</title>
        <authorList>
            <person name="Yamashiro T."/>
            <person name="Shiraishi A."/>
            <person name="Nakayama K."/>
            <person name="Satake H."/>
        </authorList>
    </citation>
    <scope>NUCLEOTIDE SEQUENCE</scope>
</reference>
<dbReference type="Proteomes" id="UP001151760">
    <property type="component" value="Unassembled WGS sequence"/>
</dbReference>
<organism evidence="1 2">
    <name type="scientific">Tanacetum coccineum</name>
    <dbReference type="NCBI Taxonomy" id="301880"/>
    <lineage>
        <taxon>Eukaryota</taxon>
        <taxon>Viridiplantae</taxon>
        <taxon>Streptophyta</taxon>
        <taxon>Embryophyta</taxon>
        <taxon>Tracheophyta</taxon>
        <taxon>Spermatophyta</taxon>
        <taxon>Magnoliopsida</taxon>
        <taxon>eudicotyledons</taxon>
        <taxon>Gunneridae</taxon>
        <taxon>Pentapetalae</taxon>
        <taxon>asterids</taxon>
        <taxon>campanulids</taxon>
        <taxon>Asterales</taxon>
        <taxon>Asteraceae</taxon>
        <taxon>Asteroideae</taxon>
        <taxon>Anthemideae</taxon>
        <taxon>Anthemidinae</taxon>
        <taxon>Tanacetum</taxon>
    </lineage>
</organism>
<comment type="caution">
    <text evidence="1">The sequence shown here is derived from an EMBL/GenBank/DDBJ whole genome shotgun (WGS) entry which is preliminary data.</text>
</comment>
<name>A0ABQ5D488_9ASTR</name>
<accession>A0ABQ5D488</accession>